<dbReference type="RefSeq" id="WP_164219069.1">
    <property type="nucleotide sequence ID" value="NZ_JAAGLK010000259.1"/>
</dbReference>
<reference evidence="2 3" key="1">
    <citation type="submission" date="2020-01" db="EMBL/GenBank/DDBJ databases">
        <title>Insect and environment-associated Actinomycetes.</title>
        <authorList>
            <person name="Currrie C."/>
            <person name="Chevrette M."/>
            <person name="Carlson C."/>
            <person name="Stubbendieck R."/>
            <person name="Wendt-Pienkowski E."/>
        </authorList>
    </citation>
    <scope>NUCLEOTIDE SEQUENCE [LARGE SCALE GENOMIC DNA]</scope>
    <source>
        <strain evidence="2 3">SID7903</strain>
    </source>
</reference>
<keyword evidence="1" id="KW-0812">Transmembrane</keyword>
<evidence type="ECO:0000256" key="1">
    <source>
        <dbReference type="SAM" id="Phobius"/>
    </source>
</evidence>
<keyword evidence="1" id="KW-1133">Transmembrane helix</keyword>
<evidence type="ECO:0000313" key="3">
    <source>
        <dbReference type="Proteomes" id="UP000470951"/>
    </source>
</evidence>
<dbReference type="EMBL" id="JAAGMS010000278">
    <property type="protein sequence ID" value="NEC01177.1"/>
    <property type="molecule type" value="Genomic_DNA"/>
</dbReference>
<feature type="transmembrane region" description="Helical" evidence="1">
    <location>
        <begin position="24"/>
        <end position="47"/>
    </location>
</feature>
<dbReference type="Proteomes" id="UP000470951">
    <property type="component" value="Unassembled WGS sequence"/>
</dbReference>
<gene>
    <name evidence="2" type="ORF">G3I58_24800</name>
</gene>
<dbReference type="AlphaFoldDB" id="A0A7K3RGQ2"/>
<protein>
    <submittedName>
        <fullName evidence="2">Uncharacterized protein</fullName>
    </submittedName>
</protein>
<comment type="caution">
    <text evidence="2">The sequence shown here is derived from an EMBL/GenBank/DDBJ whole genome shotgun (WGS) entry which is preliminary data.</text>
</comment>
<keyword evidence="1" id="KW-0472">Membrane</keyword>
<evidence type="ECO:0000313" key="2">
    <source>
        <dbReference type="EMBL" id="NEC01177.1"/>
    </source>
</evidence>
<accession>A0A7K3RGQ2</accession>
<proteinExistence type="predicted"/>
<name>A0A7K3RGQ2_STRAQ</name>
<sequence>MQQEPEQGDRSSRGAGQSVRQGTALAALGGALIGALTGLAGSLLVYVQAEENQKTASNGRRADIRRAAYVGLGTSFQSFKTEITGVRNFITNPAVTKEQREHQYNKMYVPAYDRLMQADVTVRLVGTAVGKDVLAKSVPQRETLKDMIAAAFTDAELDAAKFAKEFDDALLDYEQAINAVIDKVDAEVL</sequence>
<organism evidence="2 3">
    <name type="scientific">Streptomyces anulatus</name>
    <name type="common">Streptomyces chrysomallus</name>
    <dbReference type="NCBI Taxonomy" id="1892"/>
    <lineage>
        <taxon>Bacteria</taxon>
        <taxon>Bacillati</taxon>
        <taxon>Actinomycetota</taxon>
        <taxon>Actinomycetes</taxon>
        <taxon>Kitasatosporales</taxon>
        <taxon>Streptomycetaceae</taxon>
        <taxon>Streptomyces</taxon>
    </lineage>
</organism>